<gene>
    <name evidence="2" type="ORF">JI435_034090</name>
</gene>
<reference evidence="3" key="1">
    <citation type="journal article" date="2021" name="BMC Genomics">
        <title>Chromosome-level genome assembly and manually-curated proteome of model necrotroph Parastagonospora nodorum Sn15 reveals a genome-wide trove of candidate effector homologs, and redundancy of virulence-related functions within an accessory chromosome.</title>
        <authorList>
            <person name="Bertazzoni S."/>
            <person name="Jones D.A.B."/>
            <person name="Phan H.T."/>
            <person name="Tan K.-C."/>
            <person name="Hane J.K."/>
        </authorList>
    </citation>
    <scope>NUCLEOTIDE SEQUENCE [LARGE SCALE GENOMIC DNA]</scope>
    <source>
        <strain evidence="3">SN15 / ATCC MYA-4574 / FGSC 10173)</strain>
    </source>
</reference>
<feature type="compositionally biased region" description="Pro residues" evidence="1">
    <location>
        <begin position="21"/>
        <end position="31"/>
    </location>
</feature>
<evidence type="ECO:0000313" key="2">
    <source>
        <dbReference type="EMBL" id="QRC93165.1"/>
    </source>
</evidence>
<dbReference type="AlphaFoldDB" id="A0A7U2HVA2"/>
<evidence type="ECO:0000256" key="1">
    <source>
        <dbReference type="SAM" id="MobiDB-lite"/>
    </source>
</evidence>
<keyword evidence="3" id="KW-1185">Reference proteome</keyword>
<proteinExistence type="predicted"/>
<dbReference type="EMBL" id="CP069025">
    <property type="protein sequence ID" value="QRC93165.1"/>
    <property type="molecule type" value="Genomic_DNA"/>
</dbReference>
<dbReference type="Proteomes" id="UP000663193">
    <property type="component" value="Chromosome 3"/>
</dbReference>
<name>A0A7U2HVA2_PHANO</name>
<feature type="region of interest" description="Disordered" evidence="1">
    <location>
        <begin position="1"/>
        <end position="84"/>
    </location>
</feature>
<sequence>MANNHQPSVSDPDADMGDSPPSSPRFLPPQPGMSQVPPAYASPYPHPFAPQGDQGQGPPMHPPFTHLPTHIVRQNPYGPLPQSLQPPDRMLPPDHNLCATQGQPGGTYFQGYGQTPTPSASSYHNTPAPHAVEGDDIPWAPGHGEVRRFVAPLTDEQASQLPQAASPYPPASGNPTGGGPQNMGARQPSVRDLPPFALSHPGPHHVYTPQQLSPGIHAPQPPTASGSTHVDANGNTSCEPGCDTSTGCITSYNLINCRGCINSGNCVGCDGCITCNGCTDCYGCVHCVNCARCQGCVDCVDCVGLKGAIGKRGLRM</sequence>
<dbReference type="VEuPathDB" id="FungiDB:JI435_034090"/>
<organism evidence="2 3">
    <name type="scientific">Phaeosphaeria nodorum (strain SN15 / ATCC MYA-4574 / FGSC 10173)</name>
    <name type="common">Glume blotch fungus</name>
    <name type="synonym">Parastagonospora nodorum</name>
    <dbReference type="NCBI Taxonomy" id="321614"/>
    <lineage>
        <taxon>Eukaryota</taxon>
        <taxon>Fungi</taxon>
        <taxon>Dikarya</taxon>
        <taxon>Ascomycota</taxon>
        <taxon>Pezizomycotina</taxon>
        <taxon>Dothideomycetes</taxon>
        <taxon>Pleosporomycetidae</taxon>
        <taxon>Pleosporales</taxon>
        <taxon>Pleosporineae</taxon>
        <taxon>Phaeosphaeriaceae</taxon>
        <taxon>Parastagonospora</taxon>
    </lineage>
</organism>
<accession>A0A7U2HVA2</accession>
<feature type="region of interest" description="Disordered" evidence="1">
    <location>
        <begin position="159"/>
        <end position="230"/>
    </location>
</feature>
<evidence type="ECO:0000313" key="3">
    <source>
        <dbReference type="Proteomes" id="UP000663193"/>
    </source>
</evidence>
<protein>
    <submittedName>
        <fullName evidence="2">Uncharacterized protein</fullName>
    </submittedName>
</protein>